<accession>A0A8B8B3Y6</accession>
<evidence type="ECO:0000313" key="5">
    <source>
        <dbReference type="RefSeq" id="XP_022298130.1"/>
    </source>
</evidence>
<feature type="region of interest" description="Disordered" evidence="1">
    <location>
        <begin position="213"/>
        <end position="240"/>
    </location>
</feature>
<keyword evidence="2" id="KW-1133">Transmembrane helix</keyword>
<sequence length="255" mass="28503">MRSVAVFIGIINVFVASFSAVGYSEEVYEFGTDCEKYSTKYLDEFDKIYVEYTGKDVDILCDTFQFKGRGYNLFDDYEVCLTQVYFNDSMCAVTLNIKSSSFSSPDHTIMCNSNTDEKYCGSEGEVFTIQFRFTSILRSSAKFRFLITANKVSDSNSSSSSVEVFAILFVGVIIGAIILIAVVICFCVCRRRPTQGRTFPPVQGTSPVLSQLPVQQQTTRNTYPQPPTAGLYTGPPSYDDFLKNEKKYGIHDSPA</sequence>
<name>A0A8B8B3Y6_CRAVI</name>
<evidence type="ECO:0000313" key="4">
    <source>
        <dbReference type="Proteomes" id="UP000694844"/>
    </source>
</evidence>
<feature type="chain" id="PRO_5034940290" evidence="3">
    <location>
        <begin position="25"/>
        <end position="255"/>
    </location>
</feature>
<dbReference type="OrthoDB" id="6155948at2759"/>
<protein>
    <submittedName>
        <fullName evidence="5">Uncharacterized protein LOC111107288 isoform X2</fullName>
    </submittedName>
</protein>
<keyword evidence="2" id="KW-0812">Transmembrane</keyword>
<dbReference type="AlphaFoldDB" id="A0A8B8B3Y6"/>
<keyword evidence="3" id="KW-0732">Signal</keyword>
<dbReference type="Proteomes" id="UP000694844">
    <property type="component" value="Chromosome 8"/>
</dbReference>
<evidence type="ECO:0000256" key="2">
    <source>
        <dbReference type="SAM" id="Phobius"/>
    </source>
</evidence>
<organism evidence="4 5">
    <name type="scientific">Crassostrea virginica</name>
    <name type="common">Eastern oyster</name>
    <dbReference type="NCBI Taxonomy" id="6565"/>
    <lineage>
        <taxon>Eukaryota</taxon>
        <taxon>Metazoa</taxon>
        <taxon>Spiralia</taxon>
        <taxon>Lophotrochozoa</taxon>
        <taxon>Mollusca</taxon>
        <taxon>Bivalvia</taxon>
        <taxon>Autobranchia</taxon>
        <taxon>Pteriomorphia</taxon>
        <taxon>Ostreida</taxon>
        <taxon>Ostreoidea</taxon>
        <taxon>Ostreidae</taxon>
        <taxon>Crassostrea</taxon>
    </lineage>
</organism>
<dbReference type="RefSeq" id="XP_022298130.1">
    <property type="nucleotide sequence ID" value="XM_022442422.1"/>
</dbReference>
<evidence type="ECO:0000256" key="1">
    <source>
        <dbReference type="SAM" id="MobiDB-lite"/>
    </source>
</evidence>
<evidence type="ECO:0000256" key="3">
    <source>
        <dbReference type="SAM" id="SignalP"/>
    </source>
</evidence>
<reference evidence="5" key="1">
    <citation type="submission" date="2025-08" db="UniProtKB">
        <authorList>
            <consortium name="RefSeq"/>
        </authorList>
    </citation>
    <scope>IDENTIFICATION</scope>
    <source>
        <tissue evidence="5">Whole sample</tissue>
    </source>
</reference>
<proteinExistence type="predicted"/>
<feature type="signal peptide" evidence="3">
    <location>
        <begin position="1"/>
        <end position="24"/>
    </location>
</feature>
<feature type="compositionally biased region" description="Polar residues" evidence="1">
    <location>
        <begin position="213"/>
        <end position="223"/>
    </location>
</feature>
<keyword evidence="2" id="KW-0472">Membrane</keyword>
<gene>
    <name evidence="5" type="primary">LOC111107288</name>
</gene>
<keyword evidence="4" id="KW-1185">Reference proteome</keyword>
<feature type="transmembrane region" description="Helical" evidence="2">
    <location>
        <begin position="164"/>
        <end position="189"/>
    </location>
</feature>
<dbReference type="GeneID" id="111107288"/>